<dbReference type="GO" id="GO:0005634">
    <property type="term" value="C:nucleus"/>
    <property type="evidence" value="ECO:0007669"/>
    <property type="project" value="TreeGrafter"/>
</dbReference>
<dbReference type="EC" id="2.4.2.-" evidence="1"/>
<dbReference type="InterPro" id="IPR012317">
    <property type="entry name" value="Poly(ADP-ribose)pol_cat_dom"/>
</dbReference>
<evidence type="ECO:0000313" key="4">
    <source>
        <dbReference type="Proteomes" id="UP000785679"/>
    </source>
</evidence>
<keyword evidence="4" id="KW-1185">Reference proteome</keyword>
<evidence type="ECO:0000259" key="2">
    <source>
        <dbReference type="PROSITE" id="PS51059"/>
    </source>
</evidence>
<feature type="domain" description="PARP catalytic" evidence="2">
    <location>
        <begin position="7"/>
        <end position="216"/>
    </location>
</feature>
<dbReference type="OrthoDB" id="6133115at2759"/>
<sequence length="216" mass="25232">MQKYPKNWEDVESMESDQTIIKQVDKKSTEFKSIEEQFLKTMVNKEVQMIQRIQNPKIWQKFQVEVAQIEKKLKSKGGTRIRYLYHGTSENAPTNIYQSEQGFNGYYSNDGMWGRANYFAAKASYSHDYRHTLPNGSFQMFYARVILGKSKALAPNKALREPPFIEGSTTVRYDSVQGFTKNTDVFMVYSNQKAYPEYLITYREKPLQGARISFNM</sequence>
<dbReference type="AlphaFoldDB" id="A0A8J8NYW3"/>
<accession>A0A8J8NYW3</accession>
<dbReference type="PANTHER" id="PTHR45740:SF2">
    <property type="entry name" value="POLY [ADP-RIBOSE] POLYMERASE"/>
    <property type="match status" value="1"/>
</dbReference>
<dbReference type="PANTHER" id="PTHR45740">
    <property type="entry name" value="POLY [ADP-RIBOSE] POLYMERASE"/>
    <property type="match status" value="1"/>
</dbReference>
<evidence type="ECO:0000256" key="1">
    <source>
        <dbReference type="RuleBase" id="RU362114"/>
    </source>
</evidence>
<dbReference type="Proteomes" id="UP000785679">
    <property type="component" value="Unassembled WGS sequence"/>
</dbReference>
<keyword evidence="1" id="KW-0328">Glycosyltransferase</keyword>
<comment type="caution">
    <text evidence="3">The sequence shown here is derived from an EMBL/GenBank/DDBJ whole genome shotgun (WGS) entry which is preliminary data.</text>
</comment>
<evidence type="ECO:0000313" key="3">
    <source>
        <dbReference type="EMBL" id="TNV84727.1"/>
    </source>
</evidence>
<dbReference type="Gene3D" id="3.90.228.10">
    <property type="match status" value="1"/>
</dbReference>
<dbReference type="GO" id="GO:1990404">
    <property type="term" value="F:NAD+-protein mono-ADP-ribosyltransferase activity"/>
    <property type="evidence" value="ECO:0007669"/>
    <property type="project" value="TreeGrafter"/>
</dbReference>
<dbReference type="InterPro" id="IPR051712">
    <property type="entry name" value="ARTD-AVP"/>
</dbReference>
<keyword evidence="1" id="KW-0520">NAD</keyword>
<proteinExistence type="predicted"/>
<gene>
    <name evidence="3" type="ORF">FGO68_gene5670</name>
</gene>
<name>A0A8J8NYW3_HALGN</name>
<dbReference type="EMBL" id="RRYP01002474">
    <property type="protein sequence ID" value="TNV84727.1"/>
    <property type="molecule type" value="Genomic_DNA"/>
</dbReference>
<protein>
    <recommendedName>
        <fullName evidence="1">Poly [ADP-ribose] polymerase</fullName>
        <shortName evidence="1">PARP</shortName>
        <ecNumber evidence="1">2.4.2.-</ecNumber>
    </recommendedName>
</protein>
<dbReference type="PROSITE" id="PS51059">
    <property type="entry name" value="PARP_CATALYTIC"/>
    <property type="match status" value="1"/>
</dbReference>
<dbReference type="GO" id="GO:0003950">
    <property type="term" value="F:NAD+ poly-ADP-ribosyltransferase activity"/>
    <property type="evidence" value="ECO:0007669"/>
    <property type="project" value="UniProtKB-UniRule"/>
</dbReference>
<organism evidence="3 4">
    <name type="scientific">Halteria grandinella</name>
    <dbReference type="NCBI Taxonomy" id="5974"/>
    <lineage>
        <taxon>Eukaryota</taxon>
        <taxon>Sar</taxon>
        <taxon>Alveolata</taxon>
        <taxon>Ciliophora</taxon>
        <taxon>Intramacronucleata</taxon>
        <taxon>Spirotrichea</taxon>
        <taxon>Stichotrichia</taxon>
        <taxon>Sporadotrichida</taxon>
        <taxon>Halteriidae</taxon>
        <taxon>Halteria</taxon>
    </lineage>
</organism>
<dbReference type="Pfam" id="PF00644">
    <property type="entry name" value="PARP"/>
    <property type="match status" value="1"/>
</dbReference>
<dbReference type="SUPFAM" id="SSF56399">
    <property type="entry name" value="ADP-ribosylation"/>
    <property type="match status" value="1"/>
</dbReference>
<reference evidence="3" key="1">
    <citation type="submission" date="2019-06" db="EMBL/GenBank/DDBJ databases">
        <authorList>
            <person name="Zheng W."/>
        </authorList>
    </citation>
    <scope>NUCLEOTIDE SEQUENCE</scope>
    <source>
        <strain evidence="3">QDHG01</strain>
    </source>
</reference>
<keyword evidence="1" id="KW-0808">Transferase</keyword>